<keyword evidence="7" id="KW-0406">Ion transport</keyword>
<keyword evidence="2" id="KW-1003">Cell membrane</keyword>
<comment type="caution">
    <text evidence="10">The sequence shown here is derived from an EMBL/GenBank/DDBJ whole genome shotgun (WGS) entry which is preliminary data.</text>
</comment>
<evidence type="ECO:0000256" key="9">
    <source>
        <dbReference type="SAM" id="Phobius"/>
    </source>
</evidence>
<sequence length="119" mass="12961">MSILGILLPSTVILLFTEISVSLPDTLSSLSNRGPHGLSEILYAFSSGAGNNGSAFAGLNANTPYYNSMIGLAMLIGRFGVILPILAIAGSAAVKKNRRSFRKVPFRRREERFTFYFFP</sequence>
<accession>V6I0S5</accession>
<evidence type="ECO:0000256" key="2">
    <source>
        <dbReference type="ARBA" id="ARBA00022475"/>
    </source>
</evidence>
<dbReference type="EMBL" id="AHMT02000027">
    <property type="protein sequence ID" value="EQA62907.1"/>
    <property type="molecule type" value="Genomic_DNA"/>
</dbReference>
<gene>
    <name evidence="10" type="ORF">LEP1GSC062_1187</name>
</gene>
<evidence type="ECO:0000256" key="6">
    <source>
        <dbReference type="ARBA" id="ARBA00022989"/>
    </source>
</evidence>
<keyword evidence="4 9" id="KW-0812">Transmembrane</keyword>
<dbReference type="PANTHER" id="PTHR30607:SF2">
    <property type="entry name" value="POTASSIUM-TRANSPORTING ATPASE POTASSIUM-BINDING SUBUNIT"/>
    <property type="match status" value="1"/>
</dbReference>
<evidence type="ECO:0000256" key="3">
    <source>
        <dbReference type="ARBA" id="ARBA00022538"/>
    </source>
</evidence>
<organism evidence="10 11">
    <name type="scientific">Leptospira alexanderi serovar Manhao 3 str. L 60</name>
    <dbReference type="NCBI Taxonomy" id="1049759"/>
    <lineage>
        <taxon>Bacteria</taxon>
        <taxon>Pseudomonadati</taxon>
        <taxon>Spirochaetota</taxon>
        <taxon>Spirochaetia</taxon>
        <taxon>Leptospirales</taxon>
        <taxon>Leptospiraceae</taxon>
        <taxon>Leptospira</taxon>
    </lineage>
</organism>
<keyword evidence="11" id="KW-1185">Reference proteome</keyword>
<evidence type="ECO:0000256" key="1">
    <source>
        <dbReference type="ARBA" id="ARBA00022448"/>
    </source>
</evidence>
<evidence type="ECO:0000256" key="7">
    <source>
        <dbReference type="ARBA" id="ARBA00023065"/>
    </source>
</evidence>
<keyword evidence="1" id="KW-0813">Transport</keyword>
<keyword evidence="3" id="KW-0633">Potassium transport</keyword>
<evidence type="ECO:0000313" key="10">
    <source>
        <dbReference type="EMBL" id="EQA62907.1"/>
    </source>
</evidence>
<dbReference type="InterPro" id="IPR004623">
    <property type="entry name" value="KdpA"/>
</dbReference>
<evidence type="ECO:0000256" key="5">
    <source>
        <dbReference type="ARBA" id="ARBA00022958"/>
    </source>
</evidence>
<dbReference type="GO" id="GO:0005886">
    <property type="term" value="C:plasma membrane"/>
    <property type="evidence" value="ECO:0007669"/>
    <property type="project" value="TreeGrafter"/>
</dbReference>
<dbReference type="Proteomes" id="UP000018747">
    <property type="component" value="Unassembled WGS sequence"/>
</dbReference>
<feature type="transmembrane region" description="Helical" evidence="9">
    <location>
        <begin position="69"/>
        <end position="94"/>
    </location>
</feature>
<dbReference type="AlphaFoldDB" id="V6I0S5"/>
<keyword evidence="6 9" id="KW-1133">Transmembrane helix</keyword>
<evidence type="ECO:0000256" key="4">
    <source>
        <dbReference type="ARBA" id="ARBA00022692"/>
    </source>
</evidence>
<name>V6I0S5_9LEPT</name>
<reference evidence="10" key="1">
    <citation type="submission" date="2013-05" db="EMBL/GenBank/DDBJ databases">
        <authorList>
            <person name="Harkins D.M."/>
            <person name="Durkin A.S."/>
            <person name="Brinkac L.M."/>
            <person name="Haft D.H."/>
            <person name="Selengut J.D."/>
            <person name="Sanka R."/>
            <person name="DePew J."/>
            <person name="Purushe J."/>
            <person name="Hartskeerl R.A."/>
            <person name="Ahmed A."/>
            <person name="van der Linden H."/>
            <person name="Goris M.G.A."/>
            <person name="Vinetz J.M."/>
            <person name="Sutton G.G."/>
            <person name="Nierman W.C."/>
            <person name="Fouts D.E."/>
        </authorList>
    </citation>
    <scope>NUCLEOTIDE SEQUENCE [LARGE SCALE GENOMIC DNA]</scope>
    <source>
        <strain evidence="10">L 60</strain>
    </source>
</reference>
<protein>
    <submittedName>
        <fullName evidence="10">Potassium-transporting ATPase A subunit domain protein</fullName>
    </submittedName>
</protein>
<dbReference type="Pfam" id="PF03814">
    <property type="entry name" value="KdpA"/>
    <property type="match status" value="1"/>
</dbReference>
<evidence type="ECO:0000256" key="8">
    <source>
        <dbReference type="ARBA" id="ARBA00023136"/>
    </source>
</evidence>
<keyword evidence="8 9" id="KW-0472">Membrane</keyword>
<dbReference type="PANTHER" id="PTHR30607">
    <property type="entry name" value="POTASSIUM-TRANSPORTING ATPASE A CHAIN"/>
    <property type="match status" value="1"/>
</dbReference>
<proteinExistence type="predicted"/>
<dbReference type="GO" id="GO:0008556">
    <property type="term" value="F:P-type potassium transmembrane transporter activity"/>
    <property type="evidence" value="ECO:0007669"/>
    <property type="project" value="InterPro"/>
</dbReference>
<keyword evidence="5" id="KW-0630">Potassium</keyword>
<evidence type="ECO:0000313" key="11">
    <source>
        <dbReference type="Proteomes" id="UP000018747"/>
    </source>
</evidence>